<comment type="caution">
    <text evidence="2">The sequence shown here is derived from an EMBL/GenBank/DDBJ whole genome shotgun (WGS) entry which is preliminary data.</text>
</comment>
<dbReference type="Pfam" id="PF09346">
    <property type="entry name" value="SMI1_KNR4"/>
    <property type="match status" value="1"/>
</dbReference>
<dbReference type="SUPFAM" id="SSF160631">
    <property type="entry name" value="SMI1/KNR4-like"/>
    <property type="match status" value="1"/>
</dbReference>
<dbReference type="RefSeq" id="WP_168083819.1">
    <property type="nucleotide sequence ID" value="NZ_JAAVJI010000004.1"/>
</dbReference>
<sequence>MAQFDSVLNILQNFLPHPEGAGLSEILRFSEECQKELGSLPPSDYLDFLKIHNGLAENGVFLYSTYRTPLLDGSGQNLGFVEVNLNWRDLEWMKDYLILGDSDMDIYVFEKRSGVFQVRDRQVFDKVYDEFSSFSELLEHMVNLMDC</sequence>
<organism evidence="2 3">
    <name type="scientific">Pseudomonas quercus</name>
    <dbReference type="NCBI Taxonomy" id="2722792"/>
    <lineage>
        <taxon>Bacteria</taxon>
        <taxon>Pseudomonadati</taxon>
        <taxon>Pseudomonadota</taxon>
        <taxon>Gammaproteobacteria</taxon>
        <taxon>Pseudomonadales</taxon>
        <taxon>Pseudomonadaceae</taxon>
        <taxon>Pseudomonas</taxon>
    </lineage>
</organism>
<evidence type="ECO:0000313" key="3">
    <source>
        <dbReference type="Proteomes" id="UP000746535"/>
    </source>
</evidence>
<gene>
    <name evidence="2" type="ORF">HBH25_10320</name>
</gene>
<dbReference type="InterPro" id="IPR018958">
    <property type="entry name" value="Knr4/Smi1-like_dom"/>
</dbReference>
<dbReference type="InterPro" id="IPR037883">
    <property type="entry name" value="Knr4/Smi1-like_sf"/>
</dbReference>
<dbReference type="NCBIfam" id="NF038335">
    <property type="entry name" value="YPO0640_fam"/>
    <property type="match status" value="1"/>
</dbReference>
<evidence type="ECO:0000259" key="1">
    <source>
        <dbReference type="Pfam" id="PF09346"/>
    </source>
</evidence>
<protein>
    <submittedName>
        <fullName evidence="2">SMI1/KNR4 family protein</fullName>
    </submittedName>
</protein>
<feature type="domain" description="Knr4/Smi1-like" evidence="1">
    <location>
        <begin position="31"/>
        <end position="139"/>
    </location>
</feature>
<evidence type="ECO:0000313" key="2">
    <source>
        <dbReference type="EMBL" id="NJP01257.1"/>
    </source>
</evidence>
<reference evidence="2 3" key="1">
    <citation type="submission" date="2020-03" db="EMBL/GenBank/DDBJ databases">
        <authorList>
            <person name="Wang L."/>
            <person name="He N."/>
            <person name="Li Y."/>
            <person name="Fang Y."/>
            <person name="Zhang F."/>
        </authorList>
    </citation>
    <scope>NUCLEOTIDE SEQUENCE [LARGE SCALE GENOMIC DNA]</scope>
    <source>
        <strain evidence="3">hsmgli-8</strain>
    </source>
</reference>
<dbReference type="Proteomes" id="UP000746535">
    <property type="component" value="Unassembled WGS sequence"/>
</dbReference>
<name>A0ABX0YDA2_9PSED</name>
<dbReference type="Gene3D" id="3.40.1580.10">
    <property type="entry name" value="SMI1/KNR4-like"/>
    <property type="match status" value="1"/>
</dbReference>
<dbReference type="EMBL" id="JAAVJI010000004">
    <property type="protein sequence ID" value="NJP01257.1"/>
    <property type="molecule type" value="Genomic_DNA"/>
</dbReference>
<proteinExistence type="predicted"/>
<accession>A0ABX0YDA2</accession>
<keyword evidence="3" id="KW-1185">Reference proteome</keyword>